<dbReference type="EMBL" id="JACIFU010000002">
    <property type="protein sequence ID" value="MBB4174161.1"/>
    <property type="molecule type" value="Genomic_DNA"/>
</dbReference>
<dbReference type="GO" id="GO:0016020">
    <property type="term" value="C:membrane"/>
    <property type="evidence" value="ECO:0007669"/>
    <property type="project" value="UniProtKB-SubCell"/>
</dbReference>
<evidence type="ECO:0000256" key="1">
    <source>
        <dbReference type="ARBA" id="ARBA00004370"/>
    </source>
</evidence>
<dbReference type="OrthoDB" id="7744558at2"/>
<dbReference type="RefSeq" id="WP_025057028.1">
    <property type="nucleotide sequence ID" value="NZ_JACIFU010000002.1"/>
</dbReference>
<comment type="caution">
    <text evidence="6">The sequence shown here is derived from an EMBL/GenBank/DDBJ whole genome shotgun (WGS) entry which is preliminary data.</text>
</comment>
<dbReference type="InterPro" id="IPR023352">
    <property type="entry name" value="MAPEG-like_dom_sf"/>
</dbReference>
<evidence type="ECO:0000256" key="2">
    <source>
        <dbReference type="ARBA" id="ARBA00022692"/>
    </source>
</evidence>
<protein>
    <submittedName>
        <fullName evidence="6">Putative MAPEG superfamily protein</fullName>
    </submittedName>
</protein>
<evidence type="ECO:0000256" key="5">
    <source>
        <dbReference type="SAM" id="Phobius"/>
    </source>
</evidence>
<evidence type="ECO:0000256" key="4">
    <source>
        <dbReference type="ARBA" id="ARBA00023136"/>
    </source>
</evidence>
<dbReference type="InterPro" id="IPR001129">
    <property type="entry name" value="Membr-assoc_MAPEG"/>
</dbReference>
<dbReference type="AlphaFoldDB" id="A0A7W6M826"/>
<dbReference type="Pfam" id="PF01124">
    <property type="entry name" value="MAPEG"/>
    <property type="match status" value="1"/>
</dbReference>
<dbReference type="Proteomes" id="UP000565745">
    <property type="component" value="Unassembled WGS sequence"/>
</dbReference>
<keyword evidence="4 5" id="KW-0472">Membrane</keyword>
<evidence type="ECO:0000313" key="6">
    <source>
        <dbReference type="EMBL" id="MBB4174161.1"/>
    </source>
</evidence>
<dbReference type="SUPFAM" id="SSF161084">
    <property type="entry name" value="MAPEG domain-like"/>
    <property type="match status" value="1"/>
</dbReference>
<sequence>MEAFAGYSHAIASLALWSLICLVLGGLSTRGRTAENRCACGQPKRDYSDVVYRRGRAFANAIEMSGPFIGTTIAAILIGVAPFWVNLLASVFVVSRIVMAIVHIGTENQPARSATWVIGWICVIVLALMTFRTALIG</sequence>
<accession>A0A7W6M826</accession>
<keyword evidence="3 5" id="KW-1133">Transmembrane helix</keyword>
<organism evidence="6 7">
    <name type="scientific">Sulfitobacter noctilucicola</name>
    <dbReference type="NCBI Taxonomy" id="1342301"/>
    <lineage>
        <taxon>Bacteria</taxon>
        <taxon>Pseudomonadati</taxon>
        <taxon>Pseudomonadota</taxon>
        <taxon>Alphaproteobacteria</taxon>
        <taxon>Rhodobacterales</taxon>
        <taxon>Roseobacteraceae</taxon>
        <taxon>Sulfitobacter</taxon>
    </lineage>
</organism>
<feature type="transmembrane region" description="Helical" evidence="5">
    <location>
        <begin position="83"/>
        <end position="102"/>
    </location>
</feature>
<feature type="transmembrane region" description="Helical" evidence="5">
    <location>
        <begin position="57"/>
        <end position="77"/>
    </location>
</feature>
<reference evidence="6 7" key="1">
    <citation type="submission" date="2020-08" db="EMBL/GenBank/DDBJ databases">
        <title>Genomic Encyclopedia of Type Strains, Phase IV (KMG-IV): sequencing the most valuable type-strain genomes for metagenomic binning, comparative biology and taxonomic classification.</title>
        <authorList>
            <person name="Goeker M."/>
        </authorList>
    </citation>
    <scope>NUCLEOTIDE SEQUENCE [LARGE SCALE GENOMIC DNA]</scope>
    <source>
        <strain evidence="6 7">DSM 101015</strain>
    </source>
</reference>
<dbReference type="Gene3D" id="1.20.120.550">
    <property type="entry name" value="Membrane associated eicosanoid/glutathione metabolism-like domain"/>
    <property type="match status" value="1"/>
</dbReference>
<feature type="transmembrane region" description="Helical" evidence="5">
    <location>
        <begin position="114"/>
        <end position="135"/>
    </location>
</feature>
<comment type="subcellular location">
    <subcellularLocation>
        <location evidence="1">Membrane</location>
    </subcellularLocation>
</comment>
<gene>
    <name evidence="6" type="ORF">GGR93_001934</name>
</gene>
<keyword evidence="7" id="KW-1185">Reference proteome</keyword>
<keyword evidence="2 5" id="KW-0812">Transmembrane</keyword>
<evidence type="ECO:0000256" key="3">
    <source>
        <dbReference type="ARBA" id="ARBA00022989"/>
    </source>
</evidence>
<name>A0A7W6M826_9RHOB</name>
<feature type="transmembrane region" description="Helical" evidence="5">
    <location>
        <begin position="6"/>
        <end position="27"/>
    </location>
</feature>
<evidence type="ECO:0000313" key="7">
    <source>
        <dbReference type="Proteomes" id="UP000565745"/>
    </source>
</evidence>
<proteinExistence type="predicted"/>